<accession>A0A3G9IC34</accession>
<dbReference type="Proteomes" id="UP000271573">
    <property type="component" value="Chromosome"/>
</dbReference>
<keyword evidence="3" id="KW-1185">Reference proteome</keyword>
<evidence type="ECO:0000313" key="2">
    <source>
        <dbReference type="EMBL" id="BBH15902.1"/>
    </source>
</evidence>
<proteinExistence type="predicted"/>
<organism evidence="2 3">
    <name type="scientific">Nocardioides baekrokdamisoli</name>
    <dbReference type="NCBI Taxonomy" id="1804624"/>
    <lineage>
        <taxon>Bacteria</taxon>
        <taxon>Bacillati</taxon>
        <taxon>Actinomycetota</taxon>
        <taxon>Actinomycetes</taxon>
        <taxon>Propionibacteriales</taxon>
        <taxon>Nocardioidaceae</taxon>
        <taxon>Nocardioides</taxon>
    </lineage>
</organism>
<evidence type="ECO:0000313" key="3">
    <source>
        <dbReference type="Proteomes" id="UP000271573"/>
    </source>
</evidence>
<protein>
    <submittedName>
        <fullName evidence="2">Uncharacterized protein</fullName>
    </submittedName>
</protein>
<dbReference type="KEGG" id="nbe:Back2_01890"/>
<gene>
    <name evidence="2" type="ORF">Back2_01890</name>
</gene>
<name>A0A3G9IC34_9ACTN</name>
<dbReference type="AlphaFoldDB" id="A0A3G9IC34"/>
<reference evidence="2 3" key="1">
    <citation type="submission" date="2018-11" db="EMBL/GenBank/DDBJ databases">
        <title>Complete genome sequence of Nocardioides baekrokdamisoli strain KCTC 39748.</title>
        <authorList>
            <person name="Kang S.W."/>
            <person name="Lee K.C."/>
            <person name="Kim K.K."/>
            <person name="Kim J.S."/>
            <person name="Kim D.S."/>
            <person name="Ko S.H."/>
            <person name="Yang S.H."/>
            <person name="Shin Y.K."/>
            <person name="Lee J.S."/>
        </authorList>
    </citation>
    <scope>NUCLEOTIDE SEQUENCE [LARGE SCALE GENOMIC DNA]</scope>
    <source>
        <strain evidence="2 3">KCTC 39748</strain>
    </source>
</reference>
<dbReference type="EMBL" id="AP019307">
    <property type="protein sequence ID" value="BBH15902.1"/>
    <property type="molecule type" value="Genomic_DNA"/>
</dbReference>
<evidence type="ECO:0000256" key="1">
    <source>
        <dbReference type="SAM" id="MobiDB-lite"/>
    </source>
</evidence>
<feature type="region of interest" description="Disordered" evidence="1">
    <location>
        <begin position="65"/>
        <end position="84"/>
    </location>
</feature>
<sequence>MGRRPAFLDPYGTGIHGDRLGLGPSLRISGYRADPLFVCIQHVDMTAGTAGGWTAYAVTAHGVQRSHGESGQCPPAPGRTRVLE</sequence>